<evidence type="ECO:0000313" key="1">
    <source>
        <dbReference type="EMBL" id="AAU46854.1"/>
    </source>
</evidence>
<keyword evidence="2" id="KW-1185">Reference proteome</keyword>
<sequence length="130" mass="14834">MHRVTHARRHAPGTRSGIARPDSIGAFVFTESKQIASIFNQSKQKGFAETRPSFIYTRIYLHIFCIFNTIPGAAGGRFDRGIRFASRERFPAASSGLSLSGGHCVRHESHRRKSRRVSRIRLIRRLEIRE</sequence>
<accession>A0A0H2WEA5</accession>
<dbReference type="GeneID" id="92976625"/>
<protein>
    <submittedName>
        <fullName evidence="1">Uncharacterized protein</fullName>
    </submittedName>
</protein>
<dbReference type="AlphaFoldDB" id="A0A0H2WEA5"/>
<gene>
    <name evidence="1" type="ordered locus">BMAA0697</name>
</gene>
<reference evidence="1 2" key="1">
    <citation type="journal article" date="2004" name="Proc. Natl. Acad. Sci. U.S.A.">
        <title>Structural flexibility in the Burkholderia mallei genome.</title>
        <authorList>
            <person name="Nierman W.C."/>
            <person name="DeShazer D."/>
            <person name="Kim H.S."/>
            <person name="Tettelin H."/>
            <person name="Nelson K.E."/>
            <person name="Feldblyum T."/>
            <person name="Ulrich R.L."/>
            <person name="Ronning C.M."/>
            <person name="Brinkac L.M."/>
            <person name="Daugherty S.C."/>
            <person name="Davidsen T.D."/>
            <person name="Deboy R.T."/>
            <person name="Dimitrov G."/>
            <person name="Dodson R.J."/>
            <person name="Durkin A.S."/>
            <person name="Gwinn M.L."/>
            <person name="Haft D.H."/>
            <person name="Khouri H."/>
            <person name="Kolonay J.F."/>
            <person name="Madupu R."/>
            <person name="Mohammoud Y."/>
            <person name="Nelson W.C."/>
            <person name="Radune D."/>
            <person name="Romero C.M."/>
            <person name="Sarria S."/>
            <person name="Selengut J."/>
            <person name="Shamblin C."/>
            <person name="Sullivan S.A."/>
            <person name="White O."/>
            <person name="Yu Y."/>
            <person name="Zafar N."/>
            <person name="Zhou L."/>
            <person name="Fraser C.M."/>
        </authorList>
    </citation>
    <scope>NUCLEOTIDE SEQUENCE [LARGE SCALE GENOMIC DNA]</scope>
    <source>
        <strain evidence="1 2">ATCC 23344</strain>
    </source>
</reference>
<evidence type="ECO:0000313" key="2">
    <source>
        <dbReference type="Proteomes" id="UP000006693"/>
    </source>
</evidence>
<dbReference type="PATRIC" id="fig|243160.12.peg.4209"/>
<name>A0A0H2WEA5_BURMA</name>
<dbReference type="HOGENOM" id="CLU_1934104_0_0_4"/>
<dbReference type="RefSeq" id="WP_004200926.1">
    <property type="nucleotide sequence ID" value="NC_006349.2"/>
</dbReference>
<dbReference type="EMBL" id="CP000011">
    <property type="protein sequence ID" value="AAU46854.1"/>
    <property type="molecule type" value="Genomic_DNA"/>
</dbReference>
<dbReference type="Proteomes" id="UP000006693">
    <property type="component" value="Chromosome 2"/>
</dbReference>
<organism evidence="1 2">
    <name type="scientific">Burkholderia mallei (strain ATCC 23344)</name>
    <dbReference type="NCBI Taxonomy" id="243160"/>
    <lineage>
        <taxon>Bacteria</taxon>
        <taxon>Pseudomonadati</taxon>
        <taxon>Pseudomonadota</taxon>
        <taxon>Betaproteobacteria</taxon>
        <taxon>Burkholderiales</taxon>
        <taxon>Burkholderiaceae</taxon>
        <taxon>Burkholderia</taxon>
        <taxon>pseudomallei group</taxon>
    </lineage>
</organism>
<dbReference type="KEGG" id="bma:BMAA0697"/>
<proteinExistence type="predicted"/>